<evidence type="ECO:0000256" key="1">
    <source>
        <dbReference type="ARBA" id="ARBA00007749"/>
    </source>
</evidence>
<dbReference type="OrthoDB" id="5177904at2"/>
<comment type="similarity">
    <text evidence="1">Belongs to the metallo-beta-lactamase superfamily.</text>
</comment>
<dbReference type="RefSeq" id="WP_030430671.1">
    <property type="nucleotide sequence ID" value="NZ_JOEF01000014.1"/>
</dbReference>
<name>A0A1G9UJ71_ALLAB</name>
<reference evidence="6 7" key="1">
    <citation type="submission" date="2016-10" db="EMBL/GenBank/DDBJ databases">
        <authorList>
            <person name="de Groot N.N."/>
        </authorList>
    </citation>
    <scope>NUCLEOTIDE SEQUENCE [LARGE SCALE GENOMIC DNA]</scope>
    <source>
        <strain evidence="6 7">DSM 44149</strain>
    </source>
</reference>
<dbReference type="Pfam" id="PF00753">
    <property type="entry name" value="Lactamase_B"/>
    <property type="match status" value="1"/>
</dbReference>
<evidence type="ECO:0000256" key="4">
    <source>
        <dbReference type="ARBA" id="ARBA00022833"/>
    </source>
</evidence>
<gene>
    <name evidence="6" type="ORF">SAMN04489726_2447</name>
</gene>
<dbReference type="AlphaFoldDB" id="A0A1G9UJ71"/>
<evidence type="ECO:0000313" key="7">
    <source>
        <dbReference type="Proteomes" id="UP000183376"/>
    </source>
</evidence>
<evidence type="ECO:0000256" key="2">
    <source>
        <dbReference type="ARBA" id="ARBA00022723"/>
    </source>
</evidence>
<proteinExistence type="inferred from homology"/>
<dbReference type="Gene3D" id="3.60.15.10">
    <property type="entry name" value="Ribonuclease Z/Hydroxyacylglutathione hydrolase-like"/>
    <property type="match status" value="1"/>
</dbReference>
<dbReference type="PANTHER" id="PTHR42978">
    <property type="entry name" value="QUORUM-QUENCHING LACTONASE YTNP-RELATED-RELATED"/>
    <property type="match status" value="1"/>
</dbReference>
<keyword evidence="2" id="KW-0479">Metal-binding</keyword>
<dbReference type="SMART" id="SM00849">
    <property type="entry name" value="Lactamase_B"/>
    <property type="match status" value="1"/>
</dbReference>
<keyword evidence="3" id="KW-0378">Hydrolase</keyword>
<dbReference type="CDD" id="cd16277">
    <property type="entry name" value="metallo-hydrolase-like_MBL-fold"/>
    <property type="match status" value="1"/>
</dbReference>
<dbReference type="Proteomes" id="UP000183376">
    <property type="component" value="Chromosome I"/>
</dbReference>
<evidence type="ECO:0000313" key="6">
    <source>
        <dbReference type="EMBL" id="SDM59990.1"/>
    </source>
</evidence>
<dbReference type="InterPro" id="IPR036866">
    <property type="entry name" value="RibonucZ/Hydroxyglut_hydro"/>
</dbReference>
<dbReference type="eggNOG" id="COG0491">
    <property type="taxonomic scope" value="Bacteria"/>
</dbReference>
<keyword evidence="4" id="KW-0862">Zinc</keyword>
<sequence length="285" mass="31789">MHTMTFGDVSLTRVMEWHGPIMPPSAFVPDSSPGDWTEFAPDHWIAETDQVHCALQTWVLRSGGRTILVDTGVGNHKQRPQMAAFHQLNTPFLDNLAAAGVRPEEVDVVINTHIHADHVGWNTRLEGDEWVPTFPNATYLVPQRDFTHFHGNDLFEDSVRPVHDAGLVQLWDESYVIDENLRLDLAAGHTPGSSVLRLDSGGERAVFVGDLLHTVVQLIEPDFNSCFCEDAEQARASRRSVLEWAADTNSLVLPAHLAGHGAAEVRRDGSRFAIKEWAPFDRIRP</sequence>
<dbReference type="InterPro" id="IPR051013">
    <property type="entry name" value="MBL_superfamily_lactonases"/>
</dbReference>
<dbReference type="SUPFAM" id="SSF56281">
    <property type="entry name" value="Metallo-hydrolase/oxidoreductase"/>
    <property type="match status" value="1"/>
</dbReference>
<dbReference type="PANTHER" id="PTHR42978:SF6">
    <property type="entry name" value="QUORUM-QUENCHING LACTONASE YTNP-RELATED"/>
    <property type="match status" value="1"/>
</dbReference>
<evidence type="ECO:0000259" key="5">
    <source>
        <dbReference type="SMART" id="SM00849"/>
    </source>
</evidence>
<accession>A0A1G9UJ71</accession>
<feature type="domain" description="Metallo-beta-lactamase" evidence="5">
    <location>
        <begin position="54"/>
        <end position="256"/>
    </location>
</feature>
<organism evidence="6 7">
    <name type="scientific">Allokutzneria albata</name>
    <name type="common">Kibdelosporangium albatum</name>
    <dbReference type="NCBI Taxonomy" id="211114"/>
    <lineage>
        <taxon>Bacteria</taxon>
        <taxon>Bacillati</taxon>
        <taxon>Actinomycetota</taxon>
        <taxon>Actinomycetes</taxon>
        <taxon>Pseudonocardiales</taxon>
        <taxon>Pseudonocardiaceae</taxon>
        <taxon>Allokutzneria</taxon>
    </lineage>
</organism>
<protein>
    <submittedName>
        <fullName evidence="6">Glyoxylase, beta-lactamase superfamily II</fullName>
    </submittedName>
</protein>
<evidence type="ECO:0000256" key="3">
    <source>
        <dbReference type="ARBA" id="ARBA00022801"/>
    </source>
</evidence>
<dbReference type="EMBL" id="LT629701">
    <property type="protein sequence ID" value="SDM59990.1"/>
    <property type="molecule type" value="Genomic_DNA"/>
</dbReference>
<keyword evidence="7" id="KW-1185">Reference proteome</keyword>
<dbReference type="GO" id="GO:0016787">
    <property type="term" value="F:hydrolase activity"/>
    <property type="evidence" value="ECO:0007669"/>
    <property type="project" value="UniProtKB-KW"/>
</dbReference>
<dbReference type="InterPro" id="IPR001279">
    <property type="entry name" value="Metallo-B-lactamas"/>
</dbReference>
<dbReference type="STRING" id="211114.SAMN04489726_2447"/>
<dbReference type="GO" id="GO:0046872">
    <property type="term" value="F:metal ion binding"/>
    <property type="evidence" value="ECO:0007669"/>
    <property type="project" value="UniProtKB-KW"/>
</dbReference>